<accession>A0A1J3HGY9</accession>
<dbReference type="EMBL" id="GEVL01010087">
    <property type="protein sequence ID" value="JAU67254.1"/>
    <property type="molecule type" value="Transcribed_RNA"/>
</dbReference>
<keyword evidence="1" id="KW-0472">Membrane</keyword>
<dbReference type="AlphaFoldDB" id="A0A1J3HGY9"/>
<keyword evidence="1" id="KW-0812">Transmembrane</keyword>
<reference evidence="2" key="1">
    <citation type="submission" date="2016-07" db="EMBL/GenBank/DDBJ databases">
        <title>De novo transcriptome assembly of four accessions of the metal hyperaccumulator plant Noccaea caerulescens.</title>
        <authorList>
            <person name="Blande D."/>
            <person name="Halimaa P."/>
            <person name="Tervahauta A.I."/>
            <person name="Aarts M.G."/>
            <person name="Karenlampi S.O."/>
        </authorList>
    </citation>
    <scope>NUCLEOTIDE SEQUENCE</scope>
</reference>
<gene>
    <name evidence="2" type="ORF">LE_TR9405_c0_g1_i1_g.31772</name>
</gene>
<organism evidence="2">
    <name type="scientific">Noccaea caerulescens</name>
    <name type="common">Alpine penny-cress</name>
    <name type="synonym">Thlaspi caerulescens</name>
    <dbReference type="NCBI Taxonomy" id="107243"/>
    <lineage>
        <taxon>Eukaryota</taxon>
        <taxon>Viridiplantae</taxon>
        <taxon>Streptophyta</taxon>
        <taxon>Embryophyta</taxon>
        <taxon>Tracheophyta</taxon>
        <taxon>Spermatophyta</taxon>
        <taxon>Magnoliopsida</taxon>
        <taxon>eudicotyledons</taxon>
        <taxon>Gunneridae</taxon>
        <taxon>Pentapetalae</taxon>
        <taxon>rosids</taxon>
        <taxon>malvids</taxon>
        <taxon>Brassicales</taxon>
        <taxon>Brassicaceae</taxon>
        <taxon>Coluteocarpeae</taxon>
        <taxon>Noccaea</taxon>
    </lineage>
</organism>
<protein>
    <submittedName>
        <fullName evidence="2">Uncharacterized protein</fullName>
    </submittedName>
</protein>
<sequence>MICKYILILYHHTACGDEICKPNIQEREREKEKKPASLLFCALYTSVTNFISSSLLPIHTPTSMHKTYMDACMSCIYMQLVSKF</sequence>
<proteinExistence type="predicted"/>
<feature type="transmembrane region" description="Helical" evidence="1">
    <location>
        <begin position="36"/>
        <end position="58"/>
    </location>
</feature>
<evidence type="ECO:0000313" key="2">
    <source>
        <dbReference type="EMBL" id="JAU67254.1"/>
    </source>
</evidence>
<keyword evidence="1" id="KW-1133">Transmembrane helix</keyword>
<evidence type="ECO:0000256" key="1">
    <source>
        <dbReference type="SAM" id="Phobius"/>
    </source>
</evidence>
<name>A0A1J3HGY9_NOCCA</name>